<dbReference type="CDD" id="cd00118">
    <property type="entry name" value="LysM"/>
    <property type="match status" value="1"/>
</dbReference>
<dbReference type="Gene3D" id="3.10.350.10">
    <property type="entry name" value="LysM domain"/>
    <property type="match status" value="1"/>
</dbReference>
<dbReference type="InterPro" id="IPR036779">
    <property type="entry name" value="LysM_dom_sf"/>
</dbReference>
<reference evidence="4" key="1">
    <citation type="submission" date="2013-01" db="EMBL/GenBank/DDBJ databases">
        <title>Genome draft of Hydrogenophaga taeniospiralis 2K1.</title>
        <authorList>
            <person name="Gomila M."/>
            <person name="Lalucat J."/>
        </authorList>
    </citation>
    <scope>NUCLEOTIDE SEQUENCE</scope>
    <source>
        <strain evidence="4">CCUG 15921</strain>
    </source>
</reference>
<evidence type="ECO:0000313" key="4">
    <source>
        <dbReference type="EMBL" id="MDG5975963.1"/>
    </source>
</evidence>
<dbReference type="EMBL" id="AOGK01000009">
    <property type="protein sequence ID" value="MDG5975963.1"/>
    <property type="molecule type" value="Genomic_DNA"/>
</dbReference>
<dbReference type="InterPro" id="IPR052196">
    <property type="entry name" value="Bact_Kbp"/>
</dbReference>
<keyword evidence="2" id="KW-0732">Signal</keyword>
<proteinExistence type="predicted"/>
<dbReference type="PANTHER" id="PTHR34700:SF4">
    <property type="entry name" value="PHAGE-LIKE ELEMENT PBSX PROTEIN XKDP"/>
    <property type="match status" value="1"/>
</dbReference>
<feature type="region of interest" description="Disordered" evidence="1">
    <location>
        <begin position="125"/>
        <end position="148"/>
    </location>
</feature>
<sequence>MPLKTCASANFHPIQTLRPLACAVAVFATLASATAWAQNHPITQDQRATANLVAESGVPLHELAPNAPDSHTVKRGDTLWGISSIFLQSPWRWPELWGMNMQDIRNPHLIYPGQVLYLDKSGGRARLSTRRPGDNGEPQTVRVSPRTRYEGLSESAIPPISLQAIEAFLTEPLIVDEATFARAPRIVAAKDSRVLLSRGDRAYARSFYGDNAQTEVEPLSTASGQPRDYRVFRNAVPLKDPSTGEVLAYEAQYVGKAFIVRGESRQAAAAAPAKVQPAQPATQDVYTPQFERTAANIERDKPAASAAAPAKPPVGEIVPATIDIVSAKEEMRVGDRLLPEPPREFPHYVPAAPSSTQTGQIVSVYGNAVTFAAQNQVVAINRGREHGIERGHVLALLSDSNTLVDKTDDSRPTLRLPGERNGLMMVFRTFDKVSYALVLQIADGVKVGDRFTNP</sequence>
<dbReference type="RefSeq" id="WP_084236522.1">
    <property type="nucleotide sequence ID" value="NZ_AOGK01000009.1"/>
</dbReference>
<organism evidence="4 5">
    <name type="scientific">Hydrogenophaga taeniospiralis CCUG 15921</name>
    <dbReference type="NCBI Taxonomy" id="1281780"/>
    <lineage>
        <taxon>Bacteria</taxon>
        <taxon>Pseudomonadati</taxon>
        <taxon>Pseudomonadota</taxon>
        <taxon>Betaproteobacteria</taxon>
        <taxon>Burkholderiales</taxon>
        <taxon>Comamonadaceae</taxon>
        <taxon>Hydrogenophaga</taxon>
    </lineage>
</organism>
<evidence type="ECO:0000313" key="5">
    <source>
        <dbReference type="Proteomes" id="UP001152876"/>
    </source>
</evidence>
<gene>
    <name evidence="4" type="ORF">H010_11904</name>
</gene>
<evidence type="ECO:0000256" key="1">
    <source>
        <dbReference type="SAM" id="MobiDB-lite"/>
    </source>
</evidence>
<feature type="chain" id="PRO_5040835281" evidence="2">
    <location>
        <begin position="38"/>
        <end position="454"/>
    </location>
</feature>
<evidence type="ECO:0000256" key="2">
    <source>
        <dbReference type="SAM" id="SignalP"/>
    </source>
</evidence>
<dbReference type="PROSITE" id="PS51782">
    <property type="entry name" value="LYSM"/>
    <property type="match status" value="1"/>
</dbReference>
<dbReference type="SMART" id="SM00257">
    <property type="entry name" value="LysM"/>
    <property type="match status" value="1"/>
</dbReference>
<dbReference type="AlphaFoldDB" id="A0A9X4SBW6"/>
<dbReference type="Proteomes" id="UP001152876">
    <property type="component" value="Unassembled WGS sequence"/>
</dbReference>
<dbReference type="PANTHER" id="PTHR34700">
    <property type="entry name" value="POTASSIUM BINDING PROTEIN KBP"/>
    <property type="match status" value="1"/>
</dbReference>
<accession>A0A9X4SBW6</accession>
<comment type="caution">
    <text evidence="4">The sequence shown here is derived from an EMBL/GenBank/DDBJ whole genome shotgun (WGS) entry which is preliminary data.</text>
</comment>
<evidence type="ECO:0000259" key="3">
    <source>
        <dbReference type="PROSITE" id="PS51782"/>
    </source>
</evidence>
<feature type="domain" description="LysM" evidence="3">
    <location>
        <begin position="69"/>
        <end position="118"/>
    </location>
</feature>
<feature type="signal peptide" evidence="2">
    <location>
        <begin position="1"/>
        <end position="37"/>
    </location>
</feature>
<dbReference type="OrthoDB" id="9765158at2"/>
<dbReference type="SUPFAM" id="SSF54106">
    <property type="entry name" value="LysM domain"/>
    <property type="match status" value="1"/>
</dbReference>
<dbReference type="InterPro" id="IPR018392">
    <property type="entry name" value="LysM"/>
</dbReference>
<keyword evidence="5" id="KW-1185">Reference proteome</keyword>
<dbReference type="Pfam" id="PF01476">
    <property type="entry name" value="LysM"/>
    <property type="match status" value="1"/>
</dbReference>
<name>A0A9X4SBW6_9BURK</name>
<protein>
    <submittedName>
        <fullName evidence="4">Peptidoglycan-binding LysM</fullName>
    </submittedName>
</protein>